<dbReference type="SMART" id="SM00530">
    <property type="entry name" value="HTH_XRE"/>
    <property type="match status" value="1"/>
</dbReference>
<dbReference type="InterPro" id="IPR010982">
    <property type="entry name" value="Lambda_DNA-bd_dom_sf"/>
</dbReference>
<comment type="caution">
    <text evidence="2">The sequence shown here is derived from an EMBL/GenBank/DDBJ whole genome shotgun (WGS) entry which is preliminary data.</text>
</comment>
<keyword evidence="3" id="KW-1185">Reference proteome</keyword>
<dbReference type="Pfam" id="PF01381">
    <property type="entry name" value="HTH_3"/>
    <property type="match status" value="1"/>
</dbReference>
<organism evidence="2 3">
    <name type="scientific">Aliidiomarina haloalkalitolerans</name>
    <dbReference type="NCBI Taxonomy" id="859059"/>
    <lineage>
        <taxon>Bacteria</taxon>
        <taxon>Pseudomonadati</taxon>
        <taxon>Pseudomonadota</taxon>
        <taxon>Gammaproteobacteria</taxon>
        <taxon>Alteromonadales</taxon>
        <taxon>Idiomarinaceae</taxon>
        <taxon>Aliidiomarina</taxon>
    </lineage>
</organism>
<protein>
    <submittedName>
        <fullName evidence="2">Transcriptional regulator</fullName>
    </submittedName>
</protein>
<dbReference type="EMBL" id="PIPI01000002">
    <property type="protein sequence ID" value="RUO20672.1"/>
    <property type="molecule type" value="Genomic_DNA"/>
</dbReference>
<dbReference type="InterPro" id="IPR001387">
    <property type="entry name" value="Cro/C1-type_HTH"/>
</dbReference>
<dbReference type="GO" id="GO:0003677">
    <property type="term" value="F:DNA binding"/>
    <property type="evidence" value="ECO:0007669"/>
    <property type="project" value="InterPro"/>
</dbReference>
<dbReference type="SUPFAM" id="SSF47413">
    <property type="entry name" value="lambda repressor-like DNA-binding domains"/>
    <property type="match status" value="1"/>
</dbReference>
<dbReference type="AlphaFoldDB" id="A0A432VVR7"/>
<name>A0A432VVR7_9GAMM</name>
<reference evidence="2 3" key="1">
    <citation type="journal article" date="2011" name="Front. Microbiol.">
        <title>Genomic signatures of strain selection and enhancement in Bacillus atrophaeus var. globigii, a historical biowarfare simulant.</title>
        <authorList>
            <person name="Gibbons H.S."/>
            <person name="Broomall S.M."/>
            <person name="McNew L.A."/>
            <person name="Daligault H."/>
            <person name="Chapman C."/>
            <person name="Bruce D."/>
            <person name="Karavis M."/>
            <person name="Krepps M."/>
            <person name="McGregor P.A."/>
            <person name="Hong C."/>
            <person name="Park K.H."/>
            <person name="Akmal A."/>
            <person name="Feldman A."/>
            <person name="Lin J.S."/>
            <person name="Chang W.E."/>
            <person name="Higgs B.W."/>
            <person name="Demirev P."/>
            <person name="Lindquist J."/>
            <person name="Liem A."/>
            <person name="Fochler E."/>
            <person name="Read T.D."/>
            <person name="Tapia R."/>
            <person name="Johnson S."/>
            <person name="Bishop-Lilly K.A."/>
            <person name="Detter C."/>
            <person name="Han C."/>
            <person name="Sozhamannan S."/>
            <person name="Rosenzweig C.N."/>
            <person name="Skowronski E.W."/>
        </authorList>
    </citation>
    <scope>NUCLEOTIDE SEQUENCE [LARGE SCALE GENOMIC DNA]</scope>
    <source>
        <strain evidence="2 3">AK5</strain>
    </source>
</reference>
<dbReference type="PROSITE" id="PS50943">
    <property type="entry name" value="HTH_CROC1"/>
    <property type="match status" value="1"/>
</dbReference>
<sequence length="97" mass="10867">MQNSVYEADMKINTSKDLGAIIKDTRKSKSWTQADLALRIGVYQRDISNYETKPEKVSVDMLIKLCAALDLEFSIGNRLKNEVATLNTPLAKKSLGF</sequence>
<dbReference type="Gene3D" id="1.10.260.40">
    <property type="entry name" value="lambda repressor-like DNA-binding domains"/>
    <property type="match status" value="1"/>
</dbReference>
<feature type="domain" description="HTH cro/C1-type" evidence="1">
    <location>
        <begin position="22"/>
        <end position="78"/>
    </location>
</feature>
<accession>A0A432VVR7</accession>
<evidence type="ECO:0000313" key="2">
    <source>
        <dbReference type="EMBL" id="RUO20672.1"/>
    </source>
</evidence>
<evidence type="ECO:0000313" key="3">
    <source>
        <dbReference type="Proteomes" id="UP000288212"/>
    </source>
</evidence>
<dbReference type="Proteomes" id="UP000288212">
    <property type="component" value="Unassembled WGS sequence"/>
</dbReference>
<dbReference type="CDD" id="cd00093">
    <property type="entry name" value="HTH_XRE"/>
    <property type="match status" value="1"/>
</dbReference>
<evidence type="ECO:0000259" key="1">
    <source>
        <dbReference type="PROSITE" id="PS50943"/>
    </source>
</evidence>
<gene>
    <name evidence="2" type="ORF">CWE06_05020</name>
</gene>
<proteinExistence type="predicted"/>